<dbReference type="PANTHER" id="PTHR18929">
    <property type="entry name" value="PROTEIN DISULFIDE ISOMERASE"/>
    <property type="match status" value="1"/>
</dbReference>
<keyword evidence="10" id="KW-1185">Reference proteome</keyword>
<evidence type="ECO:0000256" key="7">
    <source>
        <dbReference type="SAM" id="SignalP"/>
    </source>
</evidence>
<sequence length="433" mass="48167">MICLPFSDVYALVILLCSSLVLVRTIGGELGWDGKVLELDSSNFDAAISNFDYIFVDFYAPWCGHCKRLSPELDRAAPVLAELKPPVVVAKIDADKYRNIASKHDIDGYPTLKIFMHGVAATEYFGPRKADSLVQFLKKFVAPDVTVLDHDSSIKEFVEAAGSNFPIFIGFGLNESAVSNFAKEYKKRAWFSVSSNFSDETMASYDFDKVPALAAIHPASNEQSIFYGPFEDEFLRDYIKKSLLPPVLRITQDSLKSLKGDERKVVVTILDDERDEKSLELVRVLRAAASANGDLIFGYVGLKQWPEFADSFQAHKEDQLPKAVVWNGDEDYETVIGYERFEGTDFGTQLSRFLEGYRSGDVVREKISSGGSFFRFVKSKLGMQVALVGILVVLVAALIFLMMNGEDEVSRDREGGGGGTDSVVHQDTRVKED</sequence>
<dbReference type="GO" id="GO:0005783">
    <property type="term" value="C:endoplasmic reticulum"/>
    <property type="evidence" value="ECO:0007669"/>
    <property type="project" value="TreeGrafter"/>
</dbReference>
<evidence type="ECO:0000313" key="10">
    <source>
        <dbReference type="Proteomes" id="UP000015453"/>
    </source>
</evidence>
<name>S8CPX2_9LAMI</name>
<dbReference type="PRINTS" id="PR00421">
    <property type="entry name" value="THIOREDOXIN"/>
</dbReference>
<evidence type="ECO:0000256" key="1">
    <source>
        <dbReference type="ARBA" id="ARBA00006347"/>
    </source>
</evidence>
<feature type="chain" id="PRO_5004549220" description="Thioredoxin domain-containing protein" evidence="7">
    <location>
        <begin position="28"/>
        <end position="433"/>
    </location>
</feature>
<feature type="compositionally biased region" description="Basic and acidic residues" evidence="5">
    <location>
        <begin position="424"/>
        <end position="433"/>
    </location>
</feature>
<evidence type="ECO:0000256" key="5">
    <source>
        <dbReference type="SAM" id="MobiDB-lite"/>
    </source>
</evidence>
<dbReference type="AlphaFoldDB" id="S8CPX2"/>
<keyword evidence="3" id="KW-1015">Disulfide bond</keyword>
<dbReference type="Gene3D" id="3.40.30.10">
    <property type="entry name" value="Glutaredoxin"/>
    <property type="match status" value="2"/>
</dbReference>
<dbReference type="Pfam" id="PF13848">
    <property type="entry name" value="Thioredoxin_6"/>
    <property type="match status" value="1"/>
</dbReference>
<evidence type="ECO:0000313" key="9">
    <source>
        <dbReference type="EMBL" id="EPS68805.1"/>
    </source>
</evidence>
<dbReference type="SUPFAM" id="SSF52833">
    <property type="entry name" value="Thioredoxin-like"/>
    <property type="match status" value="1"/>
</dbReference>
<dbReference type="FunFam" id="3.40.30.10:FF:000107">
    <property type="entry name" value="Protein disulfide-isomerase 5-2"/>
    <property type="match status" value="1"/>
</dbReference>
<evidence type="ECO:0000256" key="4">
    <source>
        <dbReference type="ARBA" id="ARBA00023284"/>
    </source>
</evidence>
<dbReference type="GO" id="GO:0034976">
    <property type="term" value="P:response to endoplasmic reticulum stress"/>
    <property type="evidence" value="ECO:0007669"/>
    <property type="project" value="TreeGrafter"/>
</dbReference>
<keyword evidence="2 7" id="KW-0732">Signal</keyword>
<evidence type="ECO:0000256" key="3">
    <source>
        <dbReference type="ARBA" id="ARBA00023157"/>
    </source>
</evidence>
<evidence type="ECO:0000256" key="2">
    <source>
        <dbReference type="ARBA" id="ARBA00022729"/>
    </source>
</evidence>
<feature type="domain" description="Thioredoxin" evidence="8">
    <location>
        <begin position="11"/>
        <end position="142"/>
    </location>
</feature>
<feature type="transmembrane region" description="Helical" evidence="6">
    <location>
        <begin position="381"/>
        <end position="403"/>
    </location>
</feature>
<dbReference type="Pfam" id="PF00085">
    <property type="entry name" value="Thioredoxin"/>
    <property type="match status" value="1"/>
</dbReference>
<dbReference type="InterPro" id="IPR013766">
    <property type="entry name" value="Thioredoxin_domain"/>
</dbReference>
<feature type="signal peptide" evidence="7">
    <location>
        <begin position="1"/>
        <end position="27"/>
    </location>
</feature>
<dbReference type="Proteomes" id="UP000015453">
    <property type="component" value="Unassembled WGS sequence"/>
</dbReference>
<accession>S8CPX2</accession>
<dbReference type="GO" id="GO:0006457">
    <property type="term" value="P:protein folding"/>
    <property type="evidence" value="ECO:0007669"/>
    <property type="project" value="TreeGrafter"/>
</dbReference>
<keyword evidence="6" id="KW-0472">Membrane</keyword>
<dbReference type="InterPro" id="IPR017937">
    <property type="entry name" value="Thioredoxin_CS"/>
</dbReference>
<keyword evidence="6" id="KW-1133">Transmembrane helix</keyword>
<dbReference type="PANTHER" id="PTHR18929:SF218">
    <property type="entry name" value="PROTEIN DISULFIDE-ISOMERASE 5-2"/>
    <property type="match status" value="1"/>
</dbReference>
<protein>
    <recommendedName>
        <fullName evidence="8">Thioredoxin domain-containing protein</fullName>
    </recommendedName>
</protein>
<evidence type="ECO:0000259" key="8">
    <source>
        <dbReference type="PROSITE" id="PS51352"/>
    </source>
</evidence>
<reference evidence="9 10" key="1">
    <citation type="journal article" date="2013" name="BMC Genomics">
        <title>The miniature genome of a carnivorous plant Genlisea aurea contains a low number of genes and short non-coding sequences.</title>
        <authorList>
            <person name="Leushkin E.V."/>
            <person name="Sutormin R.A."/>
            <person name="Nabieva E.R."/>
            <person name="Penin A.A."/>
            <person name="Kondrashov A.S."/>
            <person name="Logacheva M.D."/>
        </authorList>
    </citation>
    <scope>NUCLEOTIDE SEQUENCE [LARGE SCALE GENOMIC DNA]</scope>
</reference>
<evidence type="ECO:0000256" key="6">
    <source>
        <dbReference type="SAM" id="Phobius"/>
    </source>
</evidence>
<comment type="similarity">
    <text evidence="1">Belongs to the protein disulfide isomerase family.</text>
</comment>
<organism evidence="9 10">
    <name type="scientific">Genlisea aurea</name>
    <dbReference type="NCBI Taxonomy" id="192259"/>
    <lineage>
        <taxon>Eukaryota</taxon>
        <taxon>Viridiplantae</taxon>
        <taxon>Streptophyta</taxon>
        <taxon>Embryophyta</taxon>
        <taxon>Tracheophyta</taxon>
        <taxon>Spermatophyta</taxon>
        <taxon>Magnoliopsida</taxon>
        <taxon>eudicotyledons</taxon>
        <taxon>Gunneridae</taxon>
        <taxon>Pentapetalae</taxon>
        <taxon>asterids</taxon>
        <taxon>lamiids</taxon>
        <taxon>Lamiales</taxon>
        <taxon>Lentibulariaceae</taxon>
        <taxon>Genlisea</taxon>
    </lineage>
</organism>
<comment type="caution">
    <text evidence="9">The sequence shown here is derived from an EMBL/GenBank/DDBJ whole genome shotgun (WGS) entry which is preliminary data.</text>
</comment>
<dbReference type="PROSITE" id="PS00194">
    <property type="entry name" value="THIOREDOXIN_1"/>
    <property type="match status" value="1"/>
</dbReference>
<dbReference type="GO" id="GO:0003756">
    <property type="term" value="F:protein disulfide isomerase activity"/>
    <property type="evidence" value="ECO:0007669"/>
    <property type="project" value="TreeGrafter"/>
</dbReference>
<dbReference type="PROSITE" id="PS51352">
    <property type="entry name" value="THIOREDOXIN_2"/>
    <property type="match status" value="1"/>
</dbReference>
<dbReference type="CDD" id="cd02961">
    <property type="entry name" value="PDI_a_family"/>
    <property type="match status" value="1"/>
</dbReference>
<proteinExistence type="inferred from homology"/>
<dbReference type="InterPro" id="IPR036249">
    <property type="entry name" value="Thioredoxin-like_sf"/>
</dbReference>
<feature type="region of interest" description="Disordered" evidence="5">
    <location>
        <begin position="409"/>
        <end position="433"/>
    </location>
</feature>
<gene>
    <name evidence="9" type="ORF">M569_05957</name>
</gene>
<dbReference type="EMBL" id="AUSU01002433">
    <property type="protein sequence ID" value="EPS68805.1"/>
    <property type="molecule type" value="Genomic_DNA"/>
</dbReference>
<keyword evidence="6" id="KW-0812">Transmembrane</keyword>
<dbReference type="OrthoDB" id="74910at2759"/>
<keyword evidence="4" id="KW-0676">Redox-active center</keyword>